<comment type="catalytic activity">
    <reaction evidence="1">
        <text>2 a phenolic donor + H2O2 = 2 a phenolic radical donor + 2 H2O</text>
        <dbReference type="Rhea" id="RHEA:56136"/>
        <dbReference type="ChEBI" id="CHEBI:15377"/>
        <dbReference type="ChEBI" id="CHEBI:16240"/>
        <dbReference type="ChEBI" id="CHEBI:139520"/>
        <dbReference type="ChEBI" id="CHEBI:139521"/>
        <dbReference type="EC" id="1.11.1.7"/>
    </reaction>
</comment>
<comment type="cofactor">
    <cofactor evidence="17">
        <name>heme b</name>
        <dbReference type="ChEBI" id="CHEBI:60344"/>
    </cofactor>
    <text evidence="17">Binds 1 heme b (iron(II)-protoporphyrin IX) group per subunit.</text>
</comment>
<evidence type="ECO:0000256" key="7">
    <source>
        <dbReference type="ARBA" id="ARBA00022837"/>
    </source>
</evidence>
<dbReference type="GO" id="GO:0046872">
    <property type="term" value="F:metal ion binding"/>
    <property type="evidence" value="ECO:0007669"/>
    <property type="project" value="UniProtKB-KW"/>
</dbReference>
<proteinExistence type="inferred from homology"/>
<feature type="disulfide bond" evidence="19">
    <location>
        <begin position="70"/>
        <end position="75"/>
    </location>
</feature>
<accession>A0A8J5C5T2</accession>
<evidence type="ECO:0000256" key="9">
    <source>
        <dbReference type="ARBA" id="ARBA00023004"/>
    </source>
</evidence>
<feature type="binding site" evidence="17">
    <location>
        <position position="72"/>
    </location>
    <ligand>
        <name>Ca(2+)</name>
        <dbReference type="ChEBI" id="CHEBI:29108"/>
        <label>1</label>
    </ligand>
</feature>
<dbReference type="FunFam" id="1.10.420.10:FF:000001">
    <property type="entry name" value="Peroxidase"/>
    <property type="match status" value="1"/>
</dbReference>
<keyword evidence="8" id="KW-0560">Oxidoreductase</keyword>
<feature type="binding site" evidence="17">
    <location>
        <position position="90"/>
    </location>
    <ligand>
        <name>Ca(2+)</name>
        <dbReference type="ChEBI" id="CHEBI:29108"/>
        <label>1</label>
    </ligand>
</feature>
<evidence type="ECO:0000256" key="10">
    <source>
        <dbReference type="ARBA" id="ARBA00023157"/>
    </source>
</evidence>
<keyword evidence="12" id="KW-0873">Pyrrolidone carboxylic acid</keyword>
<dbReference type="PROSITE" id="PS00436">
    <property type="entry name" value="PEROXIDASE_2"/>
    <property type="match status" value="1"/>
</dbReference>
<evidence type="ECO:0000256" key="19">
    <source>
        <dbReference type="PIRSR" id="PIRSR600823-5"/>
    </source>
</evidence>
<dbReference type="Proteomes" id="UP000734854">
    <property type="component" value="Unassembled WGS sequence"/>
</dbReference>
<evidence type="ECO:0000256" key="11">
    <source>
        <dbReference type="ARBA" id="ARBA00023180"/>
    </source>
</evidence>
<dbReference type="AlphaFoldDB" id="A0A8J5C5T2"/>
<comment type="caution">
    <text evidence="22">The sequence shown here is derived from an EMBL/GenBank/DDBJ whole genome shotgun (WGS) entry which is preliminary data.</text>
</comment>
<feature type="binding site" evidence="17">
    <location>
        <position position="196"/>
    </location>
    <ligand>
        <name>Ca(2+)</name>
        <dbReference type="ChEBI" id="CHEBI:29108"/>
        <label>2</label>
    </ligand>
</feature>
<name>A0A8J5C5T2_ZINOF</name>
<dbReference type="PROSITE" id="PS50873">
    <property type="entry name" value="PEROXIDASE_4"/>
    <property type="match status" value="1"/>
</dbReference>
<dbReference type="PANTHER" id="PTHR31388:SF3">
    <property type="entry name" value="PEROXIDASE 72"/>
    <property type="match status" value="1"/>
</dbReference>
<comment type="similarity">
    <text evidence="2">Belongs to the peroxidase family. Ascorbate peroxidase subfamily.</text>
</comment>
<evidence type="ECO:0000259" key="21">
    <source>
        <dbReference type="PROSITE" id="PS50873"/>
    </source>
</evidence>
<keyword evidence="7 17" id="KW-0106">Calcium</keyword>
<keyword evidence="6 17" id="KW-0479">Metal-binding</keyword>
<dbReference type="InterPro" id="IPR033905">
    <property type="entry name" value="Secretory_peroxidase"/>
</dbReference>
<feature type="binding site" evidence="17">
    <location>
        <position position="78"/>
    </location>
    <ligand>
        <name>Ca(2+)</name>
        <dbReference type="ChEBI" id="CHEBI:29108"/>
        <label>1</label>
    </ligand>
</feature>
<evidence type="ECO:0000256" key="13">
    <source>
        <dbReference type="ARBA" id="ARBA00023324"/>
    </source>
</evidence>
<dbReference type="PANTHER" id="PTHR31388">
    <property type="entry name" value="PEROXIDASE 72-RELATED"/>
    <property type="match status" value="1"/>
</dbReference>
<evidence type="ECO:0000313" key="22">
    <source>
        <dbReference type="EMBL" id="KAG6473545.1"/>
    </source>
</evidence>
<feature type="binding site" evidence="16">
    <location>
        <position position="165"/>
    </location>
    <ligand>
        <name>substrate</name>
    </ligand>
</feature>
<dbReference type="InterPro" id="IPR019793">
    <property type="entry name" value="Peroxidases_heam-ligand_BS"/>
</dbReference>
<keyword evidence="5" id="KW-0349">Heme</keyword>
<dbReference type="InterPro" id="IPR002016">
    <property type="entry name" value="Haem_peroxidase"/>
</dbReference>
<evidence type="ECO:0000313" key="23">
    <source>
        <dbReference type="Proteomes" id="UP000734854"/>
    </source>
</evidence>
<evidence type="ECO:0000256" key="1">
    <source>
        <dbReference type="ARBA" id="ARBA00000189"/>
    </source>
</evidence>
<evidence type="ECO:0000256" key="4">
    <source>
        <dbReference type="ARBA" id="ARBA00022559"/>
    </source>
</evidence>
<feature type="binding site" description="axial binding residue" evidence="17">
    <location>
        <position position="195"/>
    </location>
    <ligand>
        <name>heme b</name>
        <dbReference type="ChEBI" id="CHEBI:60344"/>
    </ligand>
    <ligandPart>
        <name>Fe</name>
        <dbReference type="ChEBI" id="CHEBI:18248"/>
    </ligandPart>
</feature>
<evidence type="ECO:0000256" key="14">
    <source>
        <dbReference type="ARBA" id="ARBA00072322"/>
    </source>
</evidence>
<protein>
    <recommendedName>
        <fullName evidence="14">Peroxidase 1</fullName>
        <ecNumber evidence="3">1.11.1.7</ecNumber>
    </recommendedName>
</protein>
<keyword evidence="20" id="KW-0732">Signal</keyword>
<evidence type="ECO:0000256" key="18">
    <source>
        <dbReference type="PIRSR" id="PIRSR600823-4"/>
    </source>
</evidence>
<dbReference type="InterPro" id="IPR000823">
    <property type="entry name" value="Peroxidase_pln"/>
</dbReference>
<evidence type="ECO:0000256" key="12">
    <source>
        <dbReference type="ARBA" id="ARBA00023283"/>
    </source>
</evidence>
<feature type="binding site" evidence="17">
    <location>
        <position position="255"/>
    </location>
    <ligand>
        <name>Ca(2+)</name>
        <dbReference type="ChEBI" id="CHEBI:29108"/>
        <label>2</label>
    </ligand>
</feature>
<evidence type="ECO:0000256" key="16">
    <source>
        <dbReference type="PIRSR" id="PIRSR600823-2"/>
    </source>
</evidence>
<dbReference type="GO" id="GO:0140825">
    <property type="term" value="F:lactoperoxidase activity"/>
    <property type="evidence" value="ECO:0007669"/>
    <property type="project" value="UniProtKB-EC"/>
</dbReference>
<dbReference type="PROSITE" id="PS00435">
    <property type="entry name" value="PEROXIDASE_1"/>
    <property type="match status" value="1"/>
</dbReference>
<evidence type="ECO:0000256" key="8">
    <source>
        <dbReference type="ARBA" id="ARBA00023002"/>
    </source>
</evidence>
<feature type="binding site" evidence="17">
    <location>
        <position position="69"/>
    </location>
    <ligand>
        <name>Ca(2+)</name>
        <dbReference type="ChEBI" id="CHEBI:29108"/>
        <label>1</label>
    </ligand>
</feature>
<feature type="site" description="Transition state stabilizer" evidence="18">
    <location>
        <position position="64"/>
    </location>
</feature>
<sequence>MALVVASLTVSSLLSAYLLCSFAAGQSLHPQFYDRSCPKVQAIVEAAVAKAVAKEARMAASLLRLHFHDCFVKGCDASNLLDSSGTIISEKRSNPNRDSARGFEVVDEIKHAVEKECPATVSCADILALAARDSTVLVGGPSWVVPLGRRDSLGASIKGSNNNIPAPNNTLQTIITKFKLKGLDLVDLVALSGSHTIGDARCTSFRQRLYNQTVDGRPDSTLDPAYAAGLRGRCPRSGGDQTLFALDPVTQFRFDNQYFKNLVANKGLLGSDEVLFTGGAATAQLVRKFARSNAAFFDQYAESMVRMGNIAPLTGGRGEIRKNCRRINK</sequence>
<dbReference type="EMBL" id="JACMSC010000019">
    <property type="protein sequence ID" value="KAG6473545.1"/>
    <property type="molecule type" value="Genomic_DNA"/>
</dbReference>
<evidence type="ECO:0000256" key="3">
    <source>
        <dbReference type="ARBA" id="ARBA00012313"/>
    </source>
</evidence>
<reference evidence="22 23" key="1">
    <citation type="submission" date="2020-08" db="EMBL/GenBank/DDBJ databases">
        <title>Plant Genome Project.</title>
        <authorList>
            <person name="Zhang R.-G."/>
        </authorList>
    </citation>
    <scope>NUCLEOTIDE SEQUENCE [LARGE SCALE GENOMIC DNA]</scope>
    <source>
        <tissue evidence="22">Rhizome</tissue>
    </source>
</reference>
<keyword evidence="10 19" id="KW-1015">Disulfide bond</keyword>
<evidence type="ECO:0000256" key="2">
    <source>
        <dbReference type="ARBA" id="ARBA00006873"/>
    </source>
</evidence>
<feature type="chain" id="PRO_5035261272" description="Peroxidase 1" evidence="20">
    <location>
        <begin position="26"/>
        <end position="329"/>
    </location>
</feature>
<dbReference type="GO" id="GO:0006979">
    <property type="term" value="P:response to oxidative stress"/>
    <property type="evidence" value="ECO:0007669"/>
    <property type="project" value="InterPro"/>
</dbReference>
<feature type="signal peptide" evidence="20">
    <location>
        <begin position="1"/>
        <end position="25"/>
    </location>
</feature>
<keyword evidence="13" id="KW-0376">Hydrogen peroxide</keyword>
<feature type="active site" description="Proton acceptor" evidence="15">
    <location>
        <position position="68"/>
    </location>
</feature>
<feature type="disulfide bond" evidence="19">
    <location>
        <begin position="202"/>
        <end position="234"/>
    </location>
</feature>
<keyword evidence="4" id="KW-0575">Peroxidase</keyword>
<dbReference type="GO" id="GO:0020037">
    <property type="term" value="F:heme binding"/>
    <property type="evidence" value="ECO:0007669"/>
    <property type="project" value="InterPro"/>
</dbReference>
<dbReference type="EC" id="1.11.1.7" evidence="3"/>
<comment type="cofactor">
    <cofactor evidence="17">
        <name>Ca(2+)</name>
        <dbReference type="ChEBI" id="CHEBI:29108"/>
    </cofactor>
    <text evidence="17">Binds 2 calcium ions per subunit.</text>
</comment>
<evidence type="ECO:0000256" key="15">
    <source>
        <dbReference type="PIRSR" id="PIRSR600823-1"/>
    </source>
</evidence>
<feature type="binding site" evidence="17">
    <location>
        <position position="74"/>
    </location>
    <ligand>
        <name>Ca(2+)</name>
        <dbReference type="ChEBI" id="CHEBI:29108"/>
        <label>1</label>
    </ligand>
</feature>
<evidence type="ECO:0000256" key="20">
    <source>
        <dbReference type="SAM" id="SignalP"/>
    </source>
</evidence>
<keyword evidence="23" id="KW-1185">Reference proteome</keyword>
<gene>
    <name evidence="22" type="ORF">ZIOFF_067462</name>
</gene>
<dbReference type="FunFam" id="1.10.520.10:FF:000001">
    <property type="entry name" value="Peroxidase"/>
    <property type="match status" value="1"/>
</dbReference>
<keyword evidence="9 17" id="KW-0408">Iron</keyword>
<evidence type="ECO:0000256" key="6">
    <source>
        <dbReference type="ARBA" id="ARBA00022723"/>
    </source>
</evidence>
<feature type="binding site" evidence="17">
    <location>
        <position position="247"/>
    </location>
    <ligand>
        <name>Ca(2+)</name>
        <dbReference type="ChEBI" id="CHEBI:29108"/>
        <label>2</label>
    </ligand>
</feature>
<evidence type="ECO:0000256" key="17">
    <source>
        <dbReference type="PIRSR" id="PIRSR600823-3"/>
    </source>
</evidence>
<feature type="disulfide bond" evidence="19">
    <location>
        <begin position="123"/>
        <end position="324"/>
    </location>
</feature>
<dbReference type="Pfam" id="PF00141">
    <property type="entry name" value="peroxidase"/>
    <property type="match status" value="1"/>
</dbReference>
<evidence type="ECO:0000256" key="5">
    <source>
        <dbReference type="ARBA" id="ARBA00022617"/>
    </source>
</evidence>
<feature type="binding site" evidence="17">
    <location>
        <position position="76"/>
    </location>
    <ligand>
        <name>Ca(2+)</name>
        <dbReference type="ChEBI" id="CHEBI:29108"/>
        <label>1</label>
    </ligand>
</feature>
<feature type="domain" description="Plant heme peroxidase family profile" evidence="21">
    <location>
        <begin position="27"/>
        <end position="328"/>
    </location>
</feature>
<organism evidence="22 23">
    <name type="scientific">Zingiber officinale</name>
    <name type="common">Ginger</name>
    <name type="synonym">Amomum zingiber</name>
    <dbReference type="NCBI Taxonomy" id="94328"/>
    <lineage>
        <taxon>Eukaryota</taxon>
        <taxon>Viridiplantae</taxon>
        <taxon>Streptophyta</taxon>
        <taxon>Embryophyta</taxon>
        <taxon>Tracheophyta</taxon>
        <taxon>Spermatophyta</taxon>
        <taxon>Magnoliopsida</taxon>
        <taxon>Liliopsida</taxon>
        <taxon>Zingiberales</taxon>
        <taxon>Zingiberaceae</taxon>
        <taxon>Zingiber</taxon>
    </lineage>
</organism>
<feature type="disulfide bond" evidence="19">
    <location>
        <begin position="37"/>
        <end position="117"/>
    </location>
</feature>
<dbReference type="InterPro" id="IPR019794">
    <property type="entry name" value="Peroxidases_AS"/>
</dbReference>
<dbReference type="GO" id="GO:0042744">
    <property type="term" value="P:hydrogen peroxide catabolic process"/>
    <property type="evidence" value="ECO:0007669"/>
    <property type="project" value="UniProtKB-KW"/>
</dbReference>
<dbReference type="CDD" id="cd00693">
    <property type="entry name" value="secretory_peroxidase"/>
    <property type="match status" value="1"/>
</dbReference>
<keyword evidence="11" id="KW-0325">Glycoprotein</keyword>
<feature type="binding site" evidence="17">
    <location>
        <position position="250"/>
    </location>
    <ligand>
        <name>Ca(2+)</name>
        <dbReference type="ChEBI" id="CHEBI:29108"/>
        <label>2</label>
    </ligand>
</feature>